<comment type="caution">
    <text evidence="1">The sequence shown here is derived from an EMBL/GenBank/DDBJ whole genome shotgun (WGS) entry which is preliminary data.</text>
</comment>
<dbReference type="Proteomes" id="UP000324222">
    <property type="component" value="Unassembled WGS sequence"/>
</dbReference>
<name>A0A5B7GZZ8_PORTR</name>
<keyword evidence="2" id="KW-1185">Reference proteome</keyword>
<gene>
    <name evidence="1" type="ORF">E2C01_057313</name>
</gene>
<dbReference type="AlphaFoldDB" id="A0A5B7GZZ8"/>
<reference evidence="1 2" key="1">
    <citation type="submission" date="2019-05" db="EMBL/GenBank/DDBJ databases">
        <title>Another draft genome of Portunus trituberculatus and its Hox gene families provides insights of decapod evolution.</title>
        <authorList>
            <person name="Jeong J.-H."/>
            <person name="Song I."/>
            <person name="Kim S."/>
            <person name="Choi T."/>
            <person name="Kim D."/>
            <person name="Ryu S."/>
            <person name="Kim W."/>
        </authorList>
    </citation>
    <scope>NUCLEOTIDE SEQUENCE [LARGE SCALE GENOMIC DNA]</scope>
    <source>
        <tissue evidence="1">Muscle</tissue>
    </source>
</reference>
<organism evidence="1 2">
    <name type="scientific">Portunus trituberculatus</name>
    <name type="common">Swimming crab</name>
    <name type="synonym">Neptunus trituberculatus</name>
    <dbReference type="NCBI Taxonomy" id="210409"/>
    <lineage>
        <taxon>Eukaryota</taxon>
        <taxon>Metazoa</taxon>
        <taxon>Ecdysozoa</taxon>
        <taxon>Arthropoda</taxon>
        <taxon>Crustacea</taxon>
        <taxon>Multicrustacea</taxon>
        <taxon>Malacostraca</taxon>
        <taxon>Eumalacostraca</taxon>
        <taxon>Eucarida</taxon>
        <taxon>Decapoda</taxon>
        <taxon>Pleocyemata</taxon>
        <taxon>Brachyura</taxon>
        <taxon>Eubrachyura</taxon>
        <taxon>Portunoidea</taxon>
        <taxon>Portunidae</taxon>
        <taxon>Portuninae</taxon>
        <taxon>Portunus</taxon>
    </lineage>
</organism>
<evidence type="ECO:0000313" key="2">
    <source>
        <dbReference type="Proteomes" id="UP000324222"/>
    </source>
</evidence>
<sequence length="75" mass="8675">MDNGTTEIAKTAVYKVQQLLDSIAERVDSMKYDNESNTADAVHQERYDNFTKSKNVVEYNTRDGFTHMAYSFNKE</sequence>
<protein>
    <submittedName>
        <fullName evidence="1">Uncharacterized protein</fullName>
    </submittedName>
</protein>
<proteinExistence type="predicted"/>
<evidence type="ECO:0000313" key="1">
    <source>
        <dbReference type="EMBL" id="MPC63219.1"/>
    </source>
</evidence>
<dbReference type="EMBL" id="VSRR010020536">
    <property type="protein sequence ID" value="MPC63219.1"/>
    <property type="molecule type" value="Genomic_DNA"/>
</dbReference>
<accession>A0A5B7GZZ8</accession>